<gene>
    <name evidence="18" type="ORF">O3M35_003340</name>
</gene>
<dbReference type="GO" id="GO:0019752">
    <property type="term" value="P:carboxylic acid metabolic process"/>
    <property type="evidence" value="ECO:0007669"/>
    <property type="project" value="InterPro"/>
</dbReference>
<evidence type="ECO:0000313" key="18">
    <source>
        <dbReference type="EMBL" id="KAK9498779.1"/>
    </source>
</evidence>
<keyword evidence="7 16" id="KW-0663">Pyridoxal phosphate</keyword>
<dbReference type="InterPro" id="IPR015421">
    <property type="entry name" value="PyrdxlP-dep_Trfase_major"/>
</dbReference>
<evidence type="ECO:0000256" key="15">
    <source>
        <dbReference type="ARBA" id="ARBA00042568"/>
    </source>
</evidence>
<reference evidence="18 19" key="1">
    <citation type="submission" date="2022-12" db="EMBL/GenBank/DDBJ databases">
        <title>Chromosome-level genome assembly of true bugs.</title>
        <authorList>
            <person name="Ma L."/>
            <person name="Li H."/>
        </authorList>
    </citation>
    <scope>NUCLEOTIDE SEQUENCE [LARGE SCALE GENOMIC DNA]</scope>
    <source>
        <strain evidence="18">Lab_2022b</strain>
    </source>
</reference>
<sequence>MSVIQFNLPYAVSQGINERLSNVSPLKLISITASTVLAGVWIWDFIFQPESVYSRTKKYAFKLARKIPCVARKIDKEMQDITKGFEKDVTHRCKSVPFNLTLNTKGKNKEEIIKEVSENLNLGNFDWKNGFVSGTVYYYSEDLIDVLTKVYGLASYTNPLHPDVFPGVNKMEAEVVRIVLNLFHGGPDSCGIMTSGGTESILMACKAYRDYAREEKGITNPEMILPRTAHPAFEKGAHYFGIQIKYIPVDSSSTQAIIKKVRKAISSRTIMIVGSVPNYPYGTMDDMEALAALGLKYNIPVHADCCLGGFLTAFMPAAGYNLPPFDFSLPGITSISVDTHKYGFAPKGSSLILYSHSKYRHAQYCVTTDWPGGIYGSPAVSGSRAGGIIAACWATLMYFGMEGYVESTRKIIKVTKYIEEELRKVEGIFIFGQPVTSVIALGSNNFHIYRLSEQLNDRGWNLNPLQFPSGIHLCVTHIHTQDGVADHFLNDVKEVVKELLKTPDVKVEGKMAVYGMSHKIPDRTIVADFTRLYIDSMYYTPKDELKKITNGEV</sequence>
<keyword evidence="12 17" id="KW-0456">Lyase</keyword>
<evidence type="ECO:0000256" key="17">
    <source>
        <dbReference type="RuleBase" id="RU000382"/>
    </source>
</evidence>
<dbReference type="InterPro" id="IPR050477">
    <property type="entry name" value="GrpII_AminoAcid_Decarb"/>
</dbReference>
<keyword evidence="19" id="KW-1185">Reference proteome</keyword>
<comment type="similarity">
    <text evidence="13">Belongs to the group II decarboxylase family. Sphingosine-1-phosphate lyase subfamily.</text>
</comment>
<dbReference type="GO" id="GO:0005789">
    <property type="term" value="C:endoplasmic reticulum membrane"/>
    <property type="evidence" value="ECO:0007669"/>
    <property type="project" value="UniProtKB-SubCell"/>
</dbReference>
<dbReference type="EC" id="4.1.2.27" evidence="14"/>
<dbReference type="EMBL" id="JAPXFL010000012">
    <property type="protein sequence ID" value="KAK9498779.1"/>
    <property type="molecule type" value="Genomic_DNA"/>
</dbReference>
<evidence type="ECO:0000256" key="13">
    <source>
        <dbReference type="ARBA" id="ARBA00038302"/>
    </source>
</evidence>
<feature type="modified residue" description="N6-(pyridoxal phosphate)lysine" evidence="16">
    <location>
        <position position="341"/>
    </location>
</feature>
<keyword evidence="9" id="KW-1133">Transmembrane helix</keyword>
<keyword evidence="11" id="KW-0472">Membrane</keyword>
<comment type="pathway">
    <text evidence="3">Lipid metabolism; sphingolipid metabolism.</text>
</comment>
<evidence type="ECO:0000256" key="16">
    <source>
        <dbReference type="PIRSR" id="PIRSR602129-50"/>
    </source>
</evidence>
<evidence type="ECO:0000256" key="14">
    <source>
        <dbReference type="ARBA" id="ARBA00038965"/>
    </source>
</evidence>
<dbReference type="InterPro" id="IPR015424">
    <property type="entry name" value="PyrdxlP-dep_Trfase"/>
</dbReference>
<proteinExistence type="inferred from homology"/>
<keyword evidence="6" id="KW-0256">Endoplasmic reticulum</keyword>
<evidence type="ECO:0000256" key="1">
    <source>
        <dbReference type="ARBA" id="ARBA00001933"/>
    </source>
</evidence>
<dbReference type="FunFam" id="3.90.1150.10:FF:000247">
    <property type="entry name" value="Sphingosine phosphate lyase, putative"/>
    <property type="match status" value="1"/>
</dbReference>
<evidence type="ECO:0000256" key="8">
    <source>
        <dbReference type="ARBA" id="ARBA00022919"/>
    </source>
</evidence>
<dbReference type="AlphaFoldDB" id="A0AAW1CMM5"/>
<dbReference type="Gene3D" id="3.40.640.10">
    <property type="entry name" value="Type I PLP-dependent aspartate aminotransferase-like (Major domain)"/>
    <property type="match status" value="1"/>
</dbReference>
<dbReference type="Gene3D" id="3.90.1150.10">
    <property type="entry name" value="Aspartate Aminotransferase, domain 1"/>
    <property type="match status" value="1"/>
</dbReference>
<dbReference type="InterPro" id="IPR002129">
    <property type="entry name" value="PyrdxlP-dep_de-COase"/>
</dbReference>
<dbReference type="PANTHER" id="PTHR42735">
    <property type="match status" value="1"/>
</dbReference>
<dbReference type="Pfam" id="PF00282">
    <property type="entry name" value="Pyridoxal_deC"/>
    <property type="match status" value="1"/>
</dbReference>
<evidence type="ECO:0000256" key="12">
    <source>
        <dbReference type="ARBA" id="ARBA00023239"/>
    </source>
</evidence>
<organism evidence="18 19">
    <name type="scientific">Rhynocoris fuscipes</name>
    <dbReference type="NCBI Taxonomy" id="488301"/>
    <lineage>
        <taxon>Eukaryota</taxon>
        <taxon>Metazoa</taxon>
        <taxon>Ecdysozoa</taxon>
        <taxon>Arthropoda</taxon>
        <taxon>Hexapoda</taxon>
        <taxon>Insecta</taxon>
        <taxon>Pterygota</taxon>
        <taxon>Neoptera</taxon>
        <taxon>Paraneoptera</taxon>
        <taxon>Hemiptera</taxon>
        <taxon>Heteroptera</taxon>
        <taxon>Panheteroptera</taxon>
        <taxon>Cimicomorpha</taxon>
        <taxon>Reduviidae</taxon>
        <taxon>Harpactorinae</taxon>
        <taxon>Harpactorini</taxon>
        <taxon>Rhynocoris</taxon>
    </lineage>
</organism>
<dbReference type="InterPro" id="IPR015422">
    <property type="entry name" value="PyrdxlP-dep_Trfase_small"/>
</dbReference>
<dbReference type="Gene3D" id="6.10.140.2150">
    <property type="match status" value="1"/>
</dbReference>
<dbReference type="GO" id="GO:0008117">
    <property type="term" value="F:sphinganine-1-phosphate aldolase activity"/>
    <property type="evidence" value="ECO:0007669"/>
    <property type="project" value="UniProtKB-EC"/>
</dbReference>
<keyword evidence="10" id="KW-0443">Lipid metabolism</keyword>
<evidence type="ECO:0000256" key="10">
    <source>
        <dbReference type="ARBA" id="ARBA00023098"/>
    </source>
</evidence>
<protein>
    <recommendedName>
        <fullName evidence="14">sphinganine-1-phosphate aldolase</fullName>
        <ecNumber evidence="14">4.1.2.27</ecNumber>
    </recommendedName>
    <alternativeName>
        <fullName evidence="15">Sphingosine-1-phosphate aldolase</fullName>
    </alternativeName>
</protein>
<dbReference type="FunFam" id="3.40.640.10:FF:000020">
    <property type="entry name" value="sphingosine-1-phosphate lyase 1"/>
    <property type="match status" value="1"/>
</dbReference>
<dbReference type="SUPFAM" id="SSF53383">
    <property type="entry name" value="PLP-dependent transferases"/>
    <property type="match status" value="1"/>
</dbReference>
<evidence type="ECO:0000256" key="4">
    <source>
        <dbReference type="ARBA" id="ARBA00004991"/>
    </source>
</evidence>
<evidence type="ECO:0000256" key="5">
    <source>
        <dbReference type="ARBA" id="ARBA00022692"/>
    </source>
</evidence>
<evidence type="ECO:0000256" key="2">
    <source>
        <dbReference type="ARBA" id="ARBA00004389"/>
    </source>
</evidence>
<evidence type="ECO:0000256" key="9">
    <source>
        <dbReference type="ARBA" id="ARBA00022989"/>
    </source>
</evidence>
<dbReference type="GO" id="GO:0030149">
    <property type="term" value="P:sphingolipid catabolic process"/>
    <property type="evidence" value="ECO:0007669"/>
    <property type="project" value="TreeGrafter"/>
</dbReference>
<keyword evidence="5" id="KW-0812">Transmembrane</keyword>
<evidence type="ECO:0000256" key="11">
    <source>
        <dbReference type="ARBA" id="ARBA00023136"/>
    </source>
</evidence>
<dbReference type="Proteomes" id="UP001461498">
    <property type="component" value="Unassembled WGS sequence"/>
</dbReference>
<evidence type="ECO:0000256" key="6">
    <source>
        <dbReference type="ARBA" id="ARBA00022824"/>
    </source>
</evidence>
<accession>A0AAW1CMM5</accession>
<comment type="caution">
    <text evidence="18">The sequence shown here is derived from an EMBL/GenBank/DDBJ whole genome shotgun (WGS) entry which is preliminary data.</text>
</comment>
<comment type="cofactor">
    <cofactor evidence="1 16 17">
        <name>pyridoxal 5'-phosphate</name>
        <dbReference type="ChEBI" id="CHEBI:597326"/>
    </cofactor>
</comment>
<dbReference type="FunFam" id="6.10.140.2150:FF:000001">
    <property type="entry name" value="Sphingosine-1-phosphate lyase 1"/>
    <property type="match status" value="1"/>
</dbReference>
<evidence type="ECO:0000313" key="19">
    <source>
        <dbReference type="Proteomes" id="UP001461498"/>
    </source>
</evidence>
<dbReference type="GO" id="GO:0030170">
    <property type="term" value="F:pyridoxal phosphate binding"/>
    <property type="evidence" value="ECO:0007669"/>
    <property type="project" value="InterPro"/>
</dbReference>
<keyword evidence="8" id="KW-0746">Sphingolipid metabolism</keyword>
<evidence type="ECO:0000256" key="7">
    <source>
        <dbReference type="ARBA" id="ARBA00022898"/>
    </source>
</evidence>
<evidence type="ECO:0000256" key="3">
    <source>
        <dbReference type="ARBA" id="ARBA00004760"/>
    </source>
</evidence>
<comment type="pathway">
    <text evidence="4">Sphingolipid metabolism.</text>
</comment>
<comment type="subcellular location">
    <subcellularLocation>
        <location evidence="2">Endoplasmic reticulum membrane</location>
        <topology evidence="2">Single-pass membrane protein</topology>
    </subcellularLocation>
</comment>
<name>A0AAW1CMM5_9HEMI</name>
<dbReference type="PANTHER" id="PTHR42735:SF6">
    <property type="entry name" value="SPHINGOSINE-1-PHOSPHATE LYASE 1"/>
    <property type="match status" value="1"/>
</dbReference>